<evidence type="ECO:0000256" key="1">
    <source>
        <dbReference type="ARBA" id="ARBA00003552"/>
    </source>
</evidence>
<name>A0AAU7V973_9ACTO</name>
<evidence type="ECO:0000256" key="9">
    <source>
        <dbReference type="ARBA" id="ARBA00022989"/>
    </source>
</evidence>
<keyword evidence="11 12" id="KW-0131">Cell cycle</keyword>
<evidence type="ECO:0000256" key="6">
    <source>
        <dbReference type="ARBA" id="ARBA00022475"/>
    </source>
</evidence>
<keyword evidence="9 13" id="KW-1133">Transmembrane helix</keyword>
<evidence type="ECO:0000256" key="8">
    <source>
        <dbReference type="ARBA" id="ARBA00022692"/>
    </source>
</evidence>
<evidence type="ECO:0000256" key="3">
    <source>
        <dbReference type="ARBA" id="ARBA00007379"/>
    </source>
</evidence>
<dbReference type="GO" id="GO:0005886">
    <property type="term" value="C:plasma membrane"/>
    <property type="evidence" value="ECO:0007669"/>
    <property type="project" value="UniProtKB-SubCell"/>
</dbReference>
<evidence type="ECO:0000256" key="12">
    <source>
        <dbReference type="PIRNR" id="PIRNR003097"/>
    </source>
</evidence>
<dbReference type="Pfam" id="PF02687">
    <property type="entry name" value="FtsX"/>
    <property type="match status" value="1"/>
</dbReference>
<dbReference type="InterPro" id="IPR004513">
    <property type="entry name" value="FtsX"/>
</dbReference>
<feature type="transmembrane region" description="Helical" evidence="13">
    <location>
        <begin position="180"/>
        <end position="203"/>
    </location>
</feature>
<evidence type="ECO:0000259" key="14">
    <source>
        <dbReference type="Pfam" id="PF02687"/>
    </source>
</evidence>
<keyword evidence="10 12" id="KW-0472">Membrane</keyword>
<dbReference type="EMBL" id="CP138335">
    <property type="protein sequence ID" value="XBW08641.1"/>
    <property type="molecule type" value="Genomic_DNA"/>
</dbReference>
<dbReference type="RefSeq" id="WP_350258841.1">
    <property type="nucleotide sequence ID" value="NZ_CP138335.1"/>
</dbReference>
<evidence type="ECO:0000256" key="7">
    <source>
        <dbReference type="ARBA" id="ARBA00022618"/>
    </source>
</evidence>
<evidence type="ECO:0000313" key="16">
    <source>
        <dbReference type="EMBL" id="XBW08641.1"/>
    </source>
</evidence>
<dbReference type="GO" id="GO:0051301">
    <property type="term" value="P:cell division"/>
    <property type="evidence" value="ECO:0007669"/>
    <property type="project" value="UniProtKB-KW"/>
</dbReference>
<reference evidence="16" key="1">
    <citation type="submission" date="2023-11" db="EMBL/GenBank/DDBJ databases">
        <title>Scrofimicrobium hongkongense sp. nov., isolated from a patient with peritonitis.</title>
        <authorList>
            <person name="Lao H.Y."/>
            <person name="Wong A.Y.P."/>
            <person name="Ng T.L."/>
            <person name="Wong R.Y.L."/>
            <person name="Yau M.C.Y."/>
            <person name="Lam J.Y.W."/>
            <person name="Siu G.K.H."/>
        </authorList>
    </citation>
    <scope>NUCLEOTIDE SEQUENCE</scope>
    <source>
        <strain evidence="16">R131</strain>
    </source>
</reference>
<accession>A0AAU7V973</accession>
<evidence type="ECO:0000256" key="2">
    <source>
        <dbReference type="ARBA" id="ARBA00004651"/>
    </source>
</evidence>
<feature type="domain" description="FtsX extracellular" evidence="15">
    <location>
        <begin position="56"/>
        <end position="161"/>
    </location>
</feature>
<keyword evidence="8 13" id="KW-0812">Transmembrane</keyword>
<organism evidence="16">
    <name type="scientific">Scrofimicrobium appendicitidis</name>
    <dbReference type="NCBI Taxonomy" id="3079930"/>
    <lineage>
        <taxon>Bacteria</taxon>
        <taxon>Bacillati</taxon>
        <taxon>Actinomycetota</taxon>
        <taxon>Actinomycetes</taxon>
        <taxon>Actinomycetales</taxon>
        <taxon>Actinomycetaceae</taxon>
        <taxon>Scrofimicrobium</taxon>
    </lineage>
</organism>
<keyword evidence="7 12" id="KW-0132">Cell division</keyword>
<dbReference type="NCBIfam" id="NF038346">
    <property type="entry name" value="FtsX_actino"/>
    <property type="match status" value="1"/>
</dbReference>
<gene>
    <name evidence="16" type="primary">ftsX</name>
    <name evidence="16" type="ORF">SAC06_03520</name>
</gene>
<comment type="function">
    <text evidence="1">Part of the ABC transporter FtsEX involved in cellular division.</text>
</comment>
<dbReference type="AlphaFoldDB" id="A0AAU7V973"/>
<dbReference type="Gene3D" id="3.30.70.3040">
    <property type="match status" value="1"/>
</dbReference>
<evidence type="ECO:0000256" key="13">
    <source>
        <dbReference type="SAM" id="Phobius"/>
    </source>
</evidence>
<dbReference type="PANTHER" id="PTHR47755:SF1">
    <property type="entry name" value="CELL DIVISION PROTEIN FTSX"/>
    <property type="match status" value="1"/>
</dbReference>
<comment type="subunit">
    <text evidence="4">Forms a membrane-associated complex with FtsE.</text>
</comment>
<dbReference type="InterPro" id="IPR047929">
    <property type="entry name" value="FtsX_actino"/>
</dbReference>
<dbReference type="Pfam" id="PF18075">
    <property type="entry name" value="FtsX_ECD"/>
    <property type="match status" value="1"/>
</dbReference>
<evidence type="ECO:0000259" key="15">
    <source>
        <dbReference type="Pfam" id="PF18075"/>
    </source>
</evidence>
<dbReference type="PIRSF" id="PIRSF003097">
    <property type="entry name" value="FtsX"/>
    <property type="match status" value="1"/>
</dbReference>
<evidence type="ECO:0000256" key="4">
    <source>
        <dbReference type="ARBA" id="ARBA00011160"/>
    </source>
</evidence>
<feature type="transmembrane region" description="Helical" evidence="13">
    <location>
        <begin position="21"/>
        <end position="43"/>
    </location>
</feature>
<dbReference type="InterPro" id="IPR003838">
    <property type="entry name" value="ABC3_permease_C"/>
</dbReference>
<feature type="transmembrane region" description="Helical" evidence="13">
    <location>
        <begin position="276"/>
        <end position="298"/>
    </location>
</feature>
<evidence type="ECO:0000256" key="5">
    <source>
        <dbReference type="ARBA" id="ARBA00021907"/>
    </source>
</evidence>
<keyword evidence="6 12" id="KW-1003">Cell membrane</keyword>
<evidence type="ECO:0000256" key="11">
    <source>
        <dbReference type="ARBA" id="ARBA00023306"/>
    </source>
</evidence>
<evidence type="ECO:0000256" key="10">
    <source>
        <dbReference type="ARBA" id="ARBA00023136"/>
    </source>
</evidence>
<dbReference type="PANTHER" id="PTHR47755">
    <property type="entry name" value="CELL DIVISION PROTEIN FTSX"/>
    <property type="match status" value="1"/>
</dbReference>
<comment type="subcellular location">
    <subcellularLocation>
        <location evidence="2">Cell membrane</location>
        <topology evidence="2">Multi-pass membrane protein</topology>
    </subcellularLocation>
</comment>
<comment type="similarity">
    <text evidence="3 12">Belongs to the ABC-4 integral membrane protein family. FtsX subfamily.</text>
</comment>
<feature type="domain" description="ABC3 transporter permease C-terminal" evidence="14">
    <location>
        <begin position="185"/>
        <end position="303"/>
    </location>
</feature>
<dbReference type="InterPro" id="IPR040690">
    <property type="entry name" value="FtsX_ECD"/>
</dbReference>
<feature type="transmembrane region" description="Helical" evidence="13">
    <location>
        <begin position="223"/>
        <end position="256"/>
    </location>
</feature>
<dbReference type="KEGG" id="sapp:SAC06_03520"/>
<proteinExistence type="inferred from homology"/>
<sequence>MRLRFILSETGKGLARNKAMAVAVIIVTFVSLLFVGVASLAQLQVGKMRSQWYDKIEVSVYMCANKDQSPTCDLQQASDEQIEAVRQRLASPELAPYISKVYEETPEQAYEAFQEQYANNPMAQWTTPDMLGFSFRVKLVDPEQYQIIQEEFSGTPGVSEVRDQRDLIEPLFKVVENAKLISLGLAGVMVVAAILLITTTIQLSAMSREEETQIMRLVGASNLFIQAPFMIEGAIAALVGAGLAVGSLFAAVRLLIENWLAPSFPWTNFITTTDMWLITPILVGAALLLALIASAISLGKYTKV</sequence>
<protein>
    <recommendedName>
        <fullName evidence="5 12">Cell division protein FtsX</fullName>
    </recommendedName>
</protein>